<sequence>MNNYSYPIFPDWSKDELITMMDLYNSVEKAYEDHNGVSAQKILTLYNEFRKINPAKMEQKQIDRDFQKISNYSIYRTWVAAKNTKTKNVRMN</sequence>
<dbReference type="KEGG" id="abom:D7I45_02720"/>
<gene>
    <name evidence="1" type="ORF">D7I45_02720</name>
</gene>
<dbReference type="Pfam" id="PF05256">
    <property type="entry name" value="UPF0223"/>
    <property type="match status" value="1"/>
</dbReference>
<evidence type="ECO:0000313" key="1">
    <source>
        <dbReference type="EMBL" id="AYF92454.1"/>
    </source>
</evidence>
<dbReference type="SUPFAM" id="SSF158504">
    <property type="entry name" value="BH2638-like"/>
    <property type="match status" value="1"/>
</dbReference>
<organism evidence="1 2">
    <name type="scientific">Apilactobacillus bombintestini</name>
    <dbReference type="NCBI Taxonomy" id="2419772"/>
    <lineage>
        <taxon>Bacteria</taxon>
        <taxon>Bacillati</taxon>
        <taxon>Bacillota</taxon>
        <taxon>Bacilli</taxon>
        <taxon>Lactobacillales</taxon>
        <taxon>Lactobacillaceae</taxon>
        <taxon>Apilactobacillus</taxon>
    </lineage>
</organism>
<dbReference type="NCBIfam" id="NF003353">
    <property type="entry name" value="PRK04387.1"/>
    <property type="match status" value="1"/>
</dbReference>
<dbReference type="InterPro" id="IPR023324">
    <property type="entry name" value="BH2638-like_sf"/>
</dbReference>
<dbReference type="Proteomes" id="UP000272003">
    <property type="component" value="Chromosome"/>
</dbReference>
<dbReference type="RefSeq" id="WP_120784222.1">
    <property type="nucleotide sequence ID" value="NZ_CP032626.1"/>
</dbReference>
<accession>A0A387AP48</accession>
<dbReference type="Gene3D" id="1.10.220.80">
    <property type="entry name" value="BH2638-like"/>
    <property type="match status" value="1"/>
</dbReference>
<dbReference type="OrthoDB" id="1649074at2"/>
<reference evidence="1 2" key="1">
    <citation type="submission" date="2018-09" db="EMBL/GenBank/DDBJ databases">
        <title>Genome sequencing of strain BHWM-4.</title>
        <authorList>
            <person name="Heo J."/>
            <person name="Kim S.-J."/>
            <person name="Kwon S.-W."/>
        </authorList>
    </citation>
    <scope>NUCLEOTIDE SEQUENCE [LARGE SCALE GENOMIC DNA]</scope>
    <source>
        <strain evidence="1 2">BHWM-4</strain>
    </source>
</reference>
<evidence type="ECO:0000313" key="2">
    <source>
        <dbReference type="Proteomes" id="UP000272003"/>
    </source>
</evidence>
<dbReference type="EMBL" id="CP032626">
    <property type="protein sequence ID" value="AYF92454.1"/>
    <property type="molecule type" value="Genomic_DNA"/>
</dbReference>
<proteinExistence type="predicted"/>
<name>A0A387AP48_9LACO</name>
<dbReference type="InterPro" id="IPR007920">
    <property type="entry name" value="UPF0223"/>
</dbReference>
<keyword evidence="2" id="KW-1185">Reference proteome</keyword>
<dbReference type="AlphaFoldDB" id="A0A387AP48"/>
<protein>
    <submittedName>
        <fullName evidence="1">UPF0223 family protein</fullName>
    </submittedName>
</protein>